<evidence type="ECO:0008006" key="5">
    <source>
        <dbReference type="Google" id="ProtNLM"/>
    </source>
</evidence>
<dbReference type="EMBL" id="AP014685">
    <property type="protein sequence ID" value="BAR55030.1"/>
    <property type="molecule type" value="Genomic_DNA"/>
</dbReference>
<protein>
    <recommendedName>
        <fullName evidence="5">HlyD family secretion protein</fullName>
    </recommendedName>
</protein>
<gene>
    <name evidence="3" type="ORF">NK6_1846</name>
</gene>
<dbReference type="GO" id="GO:0030313">
    <property type="term" value="C:cell envelope"/>
    <property type="evidence" value="ECO:0007669"/>
    <property type="project" value="UniProtKB-SubCell"/>
</dbReference>
<dbReference type="InterPro" id="IPR050739">
    <property type="entry name" value="MFP"/>
</dbReference>
<organism evidence="3 4">
    <name type="scientific">Bradyrhizobium diazoefficiens</name>
    <dbReference type="NCBI Taxonomy" id="1355477"/>
    <lineage>
        <taxon>Bacteria</taxon>
        <taxon>Pseudomonadati</taxon>
        <taxon>Pseudomonadota</taxon>
        <taxon>Alphaproteobacteria</taxon>
        <taxon>Hyphomicrobiales</taxon>
        <taxon>Nitrobacteraceae</taxon>
        <taxon>Bradyrhizobium</taxon>
    </lineage>
</organism>
<evidence type="ECO:0000313" key="4">
    <source>
        <dbReference type="Proteomes" id="UP000063308"/>
    </source>
</evidence>
<evidence type="ECO:0000256" key="1">
    <source>
        <dbReference type="ARBA" id="ARBA00004196"/>
    </source>
</evidence>
<dbReference type="PANTHER" id="PTHR30386:SF19">
    <property type="entry name" value="MULTIDRUG EXPORT PROTEIN EMRA-RELATED"/>
    <property type="match status" value="1"/>
</dbReference>
<dbReference type="AlphaFoldDB" id="A0A0E3VT47"/>
<name>A0A0E3VT47_9BRAD</name>
<proteinExistence type="predicted"/>
<sequence length="383" mass="39428">MAEVIWVRFSAGGAAVAEVAALPVVLLSGVEGLVSAVGVFNTFDVAVDSDDFVLLSAFISLAALPSEGDFVSAVGALLATTGLATAQGANQGAAKESPAAASPKGDTAAPMNAPAAKGAETASPGAGPKDVAPQHAQGKPDAKTTVASSLIKSGSVSSVELGRLTRDQTIALQTEIGARRRLDATQVELTAARDGTFLGDSYNDRPSSVQREEEMRQRAEGLTADVAHADAQISWLNGEIESERSRYISRSEAEIKFPVAGRIWEILTAPGEDVRAGQPLIRLLDCSGAVVTANVTERVYNSLQLGSVAHFRPSDDGPELAGTVVNLTGSAGAAANLAINPDALSKEPYRATISVPGLNDGSNDCPVGRTGRVIFSADNARKP</sequence>
<accession>A0A0E3VT47</accession>
<reference evidence="3 4" key="1">
    <citation type="submission" date="2014-11" db="EMBL/GenBank/DDBJ databases">
        <title>Symbiosis island explosion on the genome of extra-slow-growing strains of soybean bradyrhizobia with massive insertion sequences.</title>
        <authorList>
            <person name="Iida T."/>
            <person name="Minamisawa K."/>
        </authorList>
    </citation>
    <scope>NUCLEOTIDE SEQUENCE [LARGE SCALE GENOMIC DNA]</scope>
    <source>
        <strain evidence="3 4">NK6</strain>
    </source>
</reference>
<evidence type="ECO:0000256" key="2">
    <source>
        <dbReference type="SAM" id="MobiDB-lite"/>
    </source>
</evidence>
<evidence type="ECO:0000313" key="3">
    <source>
        <dbReference type="EMBL" id="BAR55030.1"/>
    </source>
</evidence>
<comment type="subcellular location">
    <subcellularLocation>
        <location evidence="1">Cell envelope</location>
    </subcellularLocation>
</comment>
<feature type="compositionally biased region" description="Low complexity" evidence="2">
    <location>
        <begin position="89"/>
        <end position="119"/>
    </location>
</feature>
<dbReference type="Gene3D" id="2.40.50.100">
    <property type="match status" value="1"/>
</dbReference>
<dbReference type="Proteomes" id="UP000063308">
    <property type="component" value="Chromosome"/>
</dbReference>
<feature type="region of interest" description="Disordered" evidence="2">
    <location>
        <begin position="89"/>
        <end position="147"/>
    </location>
</feature>
<dbReference type="PANTHER" id="PTHR30386">
    <property type="entry name" value="MEMBRANE FUSION SUBUNIT OF EMRAB-TOLC MULTIDRUG EFFLUX PUMP"/>
    <property type="match status" value="1"/>
</dbReference>